<dbReference type="Proteomes" id="UP001290455">
    <property type="component" value="Unassembled WGS sequence"/>
</dbReference>
<reference evidence="1 2" key="1">
    <citation type="submission" date="2023-11" db="EMBL/GenBank/DDBJ databases">
        <title>Bacillus jintuensis, isolated from a mudflat on the Beibu Gulf coast.</title>
        <authorList>
            <person name="Li M."/>
        </authorList>
    </citation>
    <scope>NUCLEOTIDE SEQUENCE [LARGE SCALE GENOMIC DNA]</scope>
    <source>
        <strain evidence="1 2">31A1R</strain>
    </source>
</reference>
<protein>
    <submittedName>
        <fullName evidence="1">Uncharacterized protein</fullName>
    </submittedName>
</protein>
<dbReference type="RefSeq" id="WP_322447596.1">
    <property type="nucleotide sequence ID" value="NZ_JAXOFX010000012.1"/>
</dbReference>
<accession>A0ABU5J1S7</accession>
<name>A0ABU5J1S7_9BACI</name>
<organism evidence="1 2">
    <name type="scientific">Robertmurraya mangrovi</name>
    <dbReference type="NCBI Taxonomy" id="3098077"/>
    <lineage>
        <taxon>Bacteria</taxon>
        <taxon>Bacillati</taxon>
        <taxon>Bacillota</taxon>
        <taxon>Bacilli</taxon>
        <taxon>Bacillales</taxon>
        <taxon>Bacillaceae</taxon>
        <taxon>Robertmurraya</taxon>
    </lineage>
</organism>
<keyword evidence="2" id="KW-1185">Reference proteome</keyword>
<sequence>MGHDITGYNKAGEEIAYARFSKGNDNATILYSLLDANEFDGGVSGTGNVSVFQINQIEEALNTYKRIYRNVDYSLAHTNGEIWDQKQILNFLENCLVTAQIDGNVRVFFC</sequence>
<dbReference type="EMBL" id="JAXOFX010000012">
    <property type="protein sequence ID" value="MDZ5473302.1"/>
    <property type="molecule type" value="Genomic_DNA"/>
</dbReference>
<evidence type="ECO:0000313" key="2">
    <source>
        <dbReference type="Proteomes" id="UP001290455"/>
    </source>
</evidence>
<evidence type="ECO:0000313" key="1">
    <source>
        <dbReference type="EMBL" id="MDZ5473302.1"/>
    </source>
</evidence>
<proteinExistence type="predicted"/>
<gene>
    <name evidence="1" type="ORF">SM124_16410</name>
</gene>
<comment type="caution">
    <text evidence="1">The sequence shown here is derived from an EMBL/GenBank/DDBJ whole genome shotgun (WGS) entry which is preliminary data.</text>
</comment>